<accession>A0A1B7NLI0</accession>
<dbReference type="EMBL" id="LGUA01002199">
    <property type="protein sequence ID" value="OAX77664.1"/>
    <property type="molecule type" value="Genomic_DNA"/>
</dbReference>
<dbReference type="InterPro" id="IPR029058">
    <property type="entry name" value="AB_hydrolase_fold"/>
</dbReference>
<organism evidence="2 3">
    <name type="scientific">Emergomyces africanus</name>
    <dbReference type="NCBI Taxonomy" id="1955775"/>
    <lineage>
        <taxon>Eukaryota</taxon>
        <taxon>Fungi</taxon>
        <taxon>Dikarya</taxon>
        <taxon>Ascomycota</taxon>
        <taxon>Pezizomycotina</taxon>
        <taxon>Eurotiomycetes</taxon>
        <taxon>Eurotiomycetidae</taxon>
        <taxon>Onygenales</taxon>
        <taxon>Ajellomycetaceae</taxon>
        <taxon>Emergomyces</taxon>
    </lineage>
</organism>
<reference evidence="2 3" key="1">
    <citation type="submission" date="2015-07" db="EMBL/GenBank/DDBJ databases">
        <title>Emmonsia species relationships and genome sequence.</title>
        <authorList>
            <person name="Cuomo C.A."/>
            <person name="Schwartz I.S."/>
            <person name="Kenyon C."/>
            <person name="de Hoog G.S."/>
            <person name="Govender N.P."/>
            <person name="Botha A."/>
            <person name="Moreno L."/>
            <person name="de Vries M."/>
            <person name="Munoz J.F."/>
            <person name="Stielow J.B."/>
        </authorList>
    </citation>
    <scope>NUCLEOTIDE SEQUENCE [LARGE SCALE GENOMIC DNA]</scope>
    <source>
        <strain evidence="2 3">CBS 136260</strain>
    </source>
</reference>
<dbReference type="Proteomes" id="UP000091918">
    <property type="component" value="Unassembled WGS sequence"/>
</dbReference>
<protein>
    <recommendedName>
        <fullName evidence="1">Carboxylesterase type B domain-containing protein</fullName>
    </recommendedName>
</protein>
<name>A0A1B7NLI0_9EURO</name>
<evidence type="ECO:0000313" key="2">
    <source>
        <dbReference type="EMBL" id="OAX77664.1"/>
    </source>
</evidence>
<dbReference type="Gene3D" id="3.40.50.1820">
    <property type="entry name" value="alpha/beta hydrolase"/>
    <property type="match status" value="1"/>
</dbReference>
<dbReference type="OrthoDB" id="4186476at2759"/>
<dbReference type="InterPro" id="IPR050309">
    <property type="entry name" value="Type-B_Carboxylest/Lipase"/>
</dbReference>
<feature type="domain" description="Carboxylesterase type B" evidence="1">
    <location>
        <begin position="21"/>
        <end position="218"/>
    </location>
</feature>
<dbReference type="STRING" id="1658172.A0A1B7NLI0"/>
<dbReference type="SUPFAM" id="SSF53474">
    <property type="entry name" value="alpha/beta-Hydrolases"/>
    <property type="match status" value="1"/>
</dbReference>
<comment type="caution">
    <text evidence="2">The sequence shown here is derived from an EMBL/GenBank/DDBJ whole genome shotgun (WGS) entry which is preliminary data.</text>
</comment>
<keyword evidence="3" id="KW-1185">Reference proteome</keyword>
<evidence type="ECO:0000259" key="1">
    <source>
        <dbReference type="Pfam" id="PF00135"/>
    </source>
</evidence>
<proteinExistence type="predicted"/>
<dbReference type="InterPro" id="IPR002018">
    <property type="entry name" value="CarbesteraseB"/>
</dbReference>
<gene>
    <name evidence="2" type="ORF">ACJ72_08035</name>
</gene>
<dbReference type="PANTHER" id="PTHR11559">
    <property type="entry name" value="CARBOXYLESTERASE"/>
    <property type="match status" value="1"/>
</dbReference>
<dbReference type="AlphaFoldDB" id="A0A1B7NLI0"/>
<evidence type="ECO:0000313" key="3">
    <source>
        <dbReference type="Proteomes" id="UP000091918"/>
    </source>
</evidence>
<dbReference type="Pfam" id="PF00135">
    <property type="entry name" value="COesterase"/>
    <property type="match status" value="1"/>
</dbReference>
<sequence>MPLTSRDPMAFYETVRGKDERFIYVSSNYRMGLFGFASSAKEHMDANIGIYDVLAALEWTKRYIYLFGGDPNRITAFGHGAGAAMITTILTGPKSIPLPFNKAILLSPTLMPDTSSKCDREALWDEIVEDAHCTSGGLRCIMTKTEDELMALNADKVKNGDNISGGGSFGPWMGFVPVNDGFFFPKPLPLLLAEGRVHPELQAVLTSNTMNEGEGLAEDEHMPEYFSSLVRRPIPYATNNTVKMLHDRLPPYQQPKELAWNWITASWAACNSMLIARAYAKIGGGRGKASRFIFSVPPGLHGSDLAYLMGHDQSISSDRDSSMANRLLPYIKDFIVGNSVELPILPGKPHWPLYGPPADIMNFKEQAMEVTFDPWDKNGFCDAFVEALKNRKGEEALSRGLRLPVLVGQ</sequence>